<organism evidence="2 3">
    <name type="scientific">Mycobacterium numidiamassiliense</name>
    <dbReference type="NCBI Taxonomy" id="1841861"/>
    <lineage>
        <taxon>Bacteria</taxon>
        <taxon>Bacillati</taxon>
        <taxon>Actinomycetota</taxon>
        <taxon>Actinomycetes</taxon>
        <taxon>Mycobacteriales</taxon>
        <taxon>Mycobacteriaceae</taxon>
        <taxon>Mycobacterium</taxon>
    </lineage>
</organism>
<feature type="domain" description="AB hydrolase-1" evidence="1">
    <location>
        <begin position="25"/>
        <end position="274"/>
    </location>
</feature>
<dbReference type="AlphaFoldDB" id="A0A2U3PEE8"/>
<dbReference type="RefSeq" id="WP_077080635.1">
    <property type="nucleotide sequence ID" value="NZ_FUEZ01000004.1"/>
</dbReference>
<dbReference type="STRING" id="1841861.GCA_900157365_02671"/>
<evidence type="ECO:0000313" key="2">
    <source>
        <dbReference type="EMBL" id="SPM42132.1"/>
    </source>
</evidence>
<keyword evidence="3" id="KW-1185">Reference proteome</keyword>
<dbReference type="OrthoDB" id="3810256at2"/>
<evidence type="ECO:0000259" key="1">
    <source>
        <dbReference type="Pfam" id="PF12697"/>
    </source>
</evidence>
<protein>
    <submittedName>
        <fullName evidence="2">Fermentation-respiration switch protein FrsA, has esterase activity, DUF1100 family</fullName>
    </submittedName>
</protein>
<proteinExistence type="predicted"/>
<sequence>MTESTLTAAEQAEIERANASGLTPVVFVHGLWLLSGSWQRWCEEFEASGYATIAPGWPGDPATVQEAFRHPEVFAHKKVQAVTDHYLDAIKALTKKPAVVGHSFGGLIAQKIAGTGVSAATVSIDNAPFRGVLPLPISSLKSSFPVLGNPANYGKAIALTLEQFKYGWANNLDDTEAKELYETFHVPAPAVPLFQAAVSNFNPLSETRVDSKNPNRGPLLVIAGENDHTIPLAITEATFKIQSKHNPGVTEIERIPGRGHSLVIDDGWKEVADVAVKFVQRFT</sequence>
<dbReference type="PANTHER" id="PTHR43194">
    <property type="entry name" value="HYDROLASE ALPHA/BETA FOLD FAMILY"/>
    <property type="match status" value="1"/>
</dbReference>
<evidence type="ECO:0000313" key="3">
    <source>
        <dbReference type="Proteomes" id="UP000240424"/>
    </source>
</evidence>
<dbReference type="EMBL" id="FUEZ01000004">
    <property type="protein sequence ID" value="SPM42132.1"/>
    <property type="molecule type" value="Genomic_DNA"/>
</dbReference>
<dbReference type="Pfam" id="PF12697">
    <property type="entry name" value="Abhydrolase_6"/>
    <property type="match status" value="1"/>
</dbReference>
<accession>A0A2U3PEE8</accession>
<dbReference type="InterPro" id="IPR050228">
    <property type="entry name" value="Carboxylesterase_BioH"/>
</dbReference>
<dbReference type="InterPro" id="IPR029058">
    <property type="entry name" value="AB_hydrolase_fold"/>
</dbReference>
<name>A0A2U3PEE8_9MYCO</name>
<reference evidence="2 3" key="1">
    <citation type="submission" date="2017-01" db="EMBL/GenBank/DDBJ databases">
        <authorList>
            <consortium name="Urmite Genomes"/>
        </authorList>
    </citation>
    <scope>NUCLEOTIDE SEQUENCE [LARGE SCALE GENOMIC DNA]</scope>
    <source>
        <strain evidence="2 3">AB215</strain>
    </source>
</reference>
<dbReference type="Proteomes" id="UP000240424">
    <property type="component" value="Unassembled WGS sequence"/>
</dbReference>
<dbReference type="SUPFAM" id="SSF53474">
    <property type="entry name" value="alpha/beta-Hydrolases"/>
    <property type="match status" value="1"/>
</dbReference>
<dbReference type="Gene3D" id="3.40.50.1820">
    <property type="entry name" value="alpha/beta hydrolase"/>
    <property type="match status" value="1"/>
</dbReference>
<gene>
    <name evidence="2" type="ORF">MNAB215_4351</name>
</gene>
<dbReference type="InterPro" id="IPR000073">
    <property type="entry name" value="AB_hydrolase_1"/>
</dbReference>
<dbReference type="GO" id="GO:0003824">
    <property type="term" value="F:catalytic activity"/>
    <property type="evidence" value="ECO:0007669"/>
    <property type="project" value="UniProtKB-ARBA"/>
</dbReference>
<dbReference type="PANTHER" id="PTHR43194:SF2">
    <property type="entry name" value="PEROXISOMAL MEMBRANE PROTEIN LPX1"/>
    <property type="match status" value="1"/>
</dbReference>